<gene>
    <name evidence="1" type="primary">yerA</name>
    <name evidence="1" type="ORF">VSA01S_38040</name>
</gene>
<name>A0A511QMF2_9VIBR</name>
<dbReference type="SUPFAM" id="SSF69635">
    <property type="entry name" value="Type III secretory system chaperone-like"/>
    <property type="match status" value="1"/>
</dbReference>
<evidence type="ECO:0000313" key="1">
    <source>
        <dbReference type="EMBL" id="GEM77692.1"/>
    </source>
</evidence>
<reference evidence="1 2" key="1">
    <citation type="submission" date="2019-07" db="EMBL/GenBank/DDBJ databases">
        <title>Whole genome shotgun sequence of Vibrio sagamiensis NBRC 104589.</title>
        <authorList>
            <person name="Hosoyama A."/>
            <person name="Uohara A."/>
            <person name="Ohji S."/>
            <person name="Ichikawa N."/>
        </authorList>
    </citation>
    <scope>NUCLEOTIDE SEQUENCE [LARGE SCALE GENOMIC DNA]</scope>
    <source>
        <strain evidence="1 2">NBRC 104589</strain>
    </source>
</reference>
<dbReference type="Pfam" id="PF05932">
    <property type="entry name" value="CesT"/>
    <property type="match status" value="1"/>
</dbReference>
<evidence type="ECO:0000313" key="2">
    <source>
        <dbReference type="Proteomes" id="UP000321922"/>
    </source>
</evidence>
<dbReference type="OrthoDB" id="6983386at2"/>
<dbReference type="Gene3D" id="3.30.1460.10">
    <property type="match status" value="1"/>
</dbReference>
<protein>
    <submittedName>
        <fullName evidence="1">YopE regulator</fullName>
    </submittedName>
</protein>
<dbReference type="AlphaFoldDB" id="A0A511QMF2"/>
<organism evidence="1 2">
    <name type="scientific">Vibrio sagamiensis NBRC 104589</name>
    <dbReference type="NCBI Taxonomy" id="1219064"/>
    <lineage>
        <taxon>Bacteria</taxon>
        <taxon>Pseudomonadati</taxon>
        <taxon>Pseudomonadota</taxon>
        <taxon>Gammaproteobacteria</taxon>
        <taxon>Vibrionales</taxon>
        <taxon>Vibrionaceae</taxon>
        <taxon>Vibrio</taxon>
    </lineage>
</organism>
<keyword evidence="2" id="KW-1185">Reference proteome</keyword>
<dbReference type="EMBL" id="BJXJ01000088">
    <property type="protein sequence ID" value="GEM77692.1"/>
    <property type="molecule type" value="Genomic_DNA"/>
</dbReference>
<dbReference type="InterPro" id="IPR010261">
    <property type="entry name" value="Tir_chaperone"/>
</dbReference>
<accession>A0A511QMF2</accession>
<sequence>MNKQYIKAIEMLCLKCGLEVPKKISEITSLKVGEQECHITEHPTGRLLMFSSLDQITPQNFHILLEVSIFSQEEKKPIVGFDSEKDAFVLWNHQPIVQADCHTLYQQLELLSQYYDYIQEKLNDSDLDYKDSVEARKNLLNTGLFRV</sequence>
<dbReference type="GO" id="GO:0030254">
    <property type="term" value="P:protein secretion by the type III secretion system"/>
    <property type="evidence" value="ECO:0007669"/>
    <property type="project" value="InterPro"/>
</dbReference>
<dbReference type="PRINTS" id="PR01596">
    <property type="entry name" value="SYCECHAPRONE"/>
</dbReference>
<dbReference type="Proteomes" id="UP000321922">
    <property type="component" value="Unassembled WGS sequence"/>
</dbReference>
<proteinExistence type="predicted"/>
<dbReference type="InterPro" id="IPR005416">
    <property type="entry name" value="T3SS_chp_SycE"/>
</dbReference>
<dbReference type="RefSeq" id="WP_039983656.1">
    <property type="nucleotide sequence ID" value="NZ_BAOJ01000264.1"/>
</dbReference>
<comment type="caution">
    <text evidence="1">The sequence shown here is derived from an EMBL/GenBank/DDBJ whole genome shotgun (WGS) entry which is preliminary data.</text>
</comment>